<evidence type="ECO:0000313" key="3">
    <source>
        <dbReference type="Proteomes" id="UP000296049"/>
    </source>
</evidence>
<dbReference type="Proteomes" id="UP000296049">
    <property type="component" value="Unassembled WGS sequence"/>
</dbReference>
<proteinExistence type="predicted"/>
<protein>
    <submittedName>
        <fullName evidence="2">Uncharacterized protein</fullName>
    </submittedName>
</protein>
<dbReference type="AlphaFoldDB" id="R0LDK9"/>
<dbReference type="EMBL" id="KB742833">
    <property type="protein sequence ID" value="EOB03754.1"/>
    <property type="molecule type" value="Genomic_DNA"/>
</dbReference>
<reference evidence="3" key="1">
    <citation type="journal article" date="2013" name="Nat. Genet.">
        <title>The duck genome and transcriptome provide insight into an avian influenza virus reservoir species.</title>
        <authorList>
            <person name="Huang Y."/>
            <person name="Li Y."/>
            <person name="Burt D.W."/>
            <person name="Chen H."/>
            <person name="Zhang Y."/>
            <person name="Qian W."/>
            <person name="Kim H."/>
            <person name="Gan S."/>
            <person name="Zhao Y."/>
            <person name="Li J."/>
            <person name="Yi K."/>
            <person name="Feng H."/>
            <person name="Zhu P."/>
            <person name="Li B."/>
            <person name="Liu Q."/>
            <person name="Fairley S."/>
            <person name="Magor K.E."/>
            <person name="Du Z."/>
            <person name="Hu X."/>
            <person name="Goodman L."/>
            <person name="Tafer H."/>
            <person name="Vignal A."/>
            <person name="Lee T."/>
            <person name="Kim K.W."/>
            <person name="Sheng Z."/>
            <person name="An Y."/>
            <person name="Searle S."/>
            <person name="Herrero J."/>
            <person name="Groenen M.A."/>
            <person name="Crooijmans R.P."/>
            <person name="Faraut T."/>
            <person name="Cai Q."/>
            <person name="Webster R.G."/>
            <person name="Aldridge J.R."/>
            <person name="Warren W.C."/>
            <person name="Bartschat S."/>
            <person name="Kehr S."/>
            <person name="Marz M."/>
            <person name="Stadler P.F."/>
            <person name="Smith J."/>
            <person name="Kraus R.H."/>
            <person name="Zhao Y."/>
            <person name="Ren L."/>
            <person name="Fei J."/>
            <person name="Morisson M."/>
            <person name="Kaiser P."/>
            <person name="Griffin D.K."/>
            <person name="Rao M."/>
            <person name="Pitel F."/>
            <person name="Wang J."/>
            <person name="Li N."/>
        </authorList>
    </citation>
    <scope>NUCLEOTIDE SEQUENCE [LARGE SCALE GENOMIC DNA]</scope>
</reference>
<evidence type="ECO:0000256" key="1">
    <source>
        <dbReference type="SAM" id="MobiDB-lite"/>
    </source>
</evidence>
<gene>
    <name evidence="2" type="ORF">Anapl_00033</name>
</gene>
<sequence>MSILQSIVKEINLRREPTVAPLRAPEPVDHQISTGILQEVPCRTHTAELNDFYLEINNKLALLSLHNSKTWALMLPSAQQQGCLEPSNERTVPDGRVLEVQSGFAVNFCFLHLQEVGEAKLSVSCEAPQPSRPHQSCPTGSTELSDETRLELALPRVQKPNTWPSNHGRPVNPSESNQRIIWPIAFHICSGGFPSSGSPLKAAGPAGHPILTVPSPPNRNVARQHFQMVLSMKAQLFRCFVGPFPRTGLLGFFATAQAGLLMVFGAVLLTDELADTCILELSFRRNNRKLCFLQAEQIWEQAFRRSSITFKSRVSFKNNYNHHQPHVLEYYLIMHQLHYRENKENNMEPEIMKKSTLMNLFDEYFDRHLSEITHNIYVQKLRSFRSLHAASSYVTSIPQKSYVKDGCFGLRFRASEGWEIKGDSKYSRGYRAVPALKQLNHFRAVTQYNGPRLKDKFYIQLLQKEEGLKSVFRPQELMPFSVAMVLSQCDRSSSRGSATQHVLYIITAVSDDVFNTHEYPGEDFGRPKATAAKHPFTPRQLPATCVGPRSTPRAASRK</sequence>
<name>R0LDK9_ANAPL</name>
<accession>R0LDK9</accession>
<feature type="region of interest" description="Disordered" evidence="1">
    <location>
        <begin position="520"/>
        <end position="558"/>
    </location>
</feature>
<organism evidence="2 3">
    <name type="scientific">Anas platyrhynchos</name>
    <name type="common">Mallard</name>
    <name type="synonym">Anas boschas</name>
    <dbReference type="NCBI Taxonomy" id="8839"/>
    <lineage>
        <taxon>Eukaryota</taxon>
        <taxon>Metazoa</taxon>
        <taxon>Chordata</taxon>
        <taxon>Craniata</taxon>
        <taxon>Vertebrata</taxon>
        <taxon>Euteleostomi</taxon>
        <taxon>Archelosauria</taxon>
        <taxon>Archosauria</taxon>
        <taxon>Dinosauria</taxon>
        <taxon>Saurischia</taxon>
        <taxon>Theropoda</taxon>
        <taxon>Coelurosauria</taxon>
        <taxon>Aves</taxon>
        <taxon>Neognathae</taxon>
        <taxon>Galloanserae</taxon>
        <taxon>Anseriformes</taxon>
        <taxon>Anatidae</taxon>
        <taxon>Anatinae</taxon>
        <taxon>Anas</taxon>
    </lineage>
</organism>
<keyword evidence="3" id="KW-1185">Reference proteome</keyword>
<evidence type="ECO:0000313" key="2">
    <source>
        <dbReference type="EMBL" id="EOB03754.1"/>
    </source>
</evidence>